<evidence type="ECO:0000313" key="2">
    <source>
        <dbReference type="Proteomes" id="UP000276133"/>
    </source>
</evidence>
<comment type="caution">
    <text evidence="1">The sequence shown here is derived from an EMBL/GenBank/DDBJ whole genome shotgun (WGS) entry which is preliminary data.</text>
</comment>
<gene>
    <name evidence="1" type="ORF">BpHYR1_049186</name>
</gene>
<sequence>MFTVTNLQEESENSTIFLKVFVFKSLRSSRVAKRQHYLNRQFSIAYSAQNSLFNDIFFKQNSE</sequence>
<dbReference type="Proteomes" id="UP000276133">
    <property type="component" value="Unassembled WGS sequence"/>
</dbReference>
<organism evidence="1 2">
    <name type="scientific">Brachionus plicatilis</name>
    <name type="common">Marine rotifer</name>
    <name type="synonym">Brachionus muelleri</name>
    <dbReference type="NCBI Taxonomy" id="10195"/>
    <lineage>
        <taxon>Eukaryota</taxon>
        <taxon>Metazoa</taxon>
        <taxon>Spiralia</taxon>
        <taxon>Gnathifera</taxon>
        <taxon>Rotifera</taxon>
        <taxon>Eurotatoria</taxon>
        <taxon>Monogononta</taxon>
        <taxon>Pseudotrocha</taxon>
        <taxon>Ploima</taxon>
        <taxon>Brachionidae</taxon>
        <taxon>Brachionus</taxon>
    </lineage>
</organism>
<reference evidence="1 2" key="1">
    <citation type="journal article" date="2018" name="Sci. Rep.">
        <title>Genomic signatures of local adaptation to the degree of environmental predictability in rotifers.</title>
        <authorList>
            <person name="Franch-Gras L."/>
            <person name="Hahn C."/>
            <person name="Garcia-Roger E.M."/>
            <person name="Carmona M.J."/>
            <person name="Serra M."/>
            <person name="Gomez A."/>
        </authorList>
    </citation>
    <scope>NUCLEOTIDE SEQUENCE [LARGE SCALE GENOMIC DNA]</scope>
    <source>
        <strain evidence="1">HYR1</strain>
    </source>
</reference>
<protein>
    <submittedName>
        <fullName evidence="1">Uncharacterized protein</fullName>
    </submittedName>
</protein>
<proteinExistence type="predicted"/>
<name>A0A3M7S8A4_BRAPC</name>
<dbReference type="AlphaFoldDB" id="A0A3M7S8A4"/>
<evidence type="ECO:0000313" key="1">
    <source>
        <dbReference type="EMBL" id="RNA31800.1"/>
    </source>
</evidence>
<keyword evidence="2" id="KW-1185">Reference proteome</keyword>
<dbReference type="EMBL" id="REGN01001894">
    <property type="protein sequence ID" value="RNA31800.1"/>
    <property type="molecule type" value="Genomic_DNA"/>
</dbReference>
<accession>A0A3M7S8A4</accession>